<evidence type="ECO:0000313" key="2">
    <source>
        <dbReference type="Proteomes" id="UP000288246"/>
    </source>
</evidence>
<keyword evidence="2" id="KW-1185">Reference proteome</keyword>
<dbReference type="AlphaFoldDB" id="A0A401UZS2"/>
<protein>
    <submittedName>
        <fullName evidence="1">Uncharacterized protein</fullName>
    </submittedName>
</protein>
<sequence length="95" mass="10515">MSELTRTTTDPDEIRRFIEGHQAVPALIRAVYPEDPRMPAVIFPEGPSGSGAERATWEEFFAALAASNLAFQYPLPATPGGHTPPFFELIQREDD</sequence>
<dbReference type="EMBL" id="BHYL01000125">
    <property type="protein sequence ID" value="GCD20189.1"/>
    <property type="molecule type" value="Genomic_DNA"/>
</dbReference>
<accession>A0A401UZS2</accession>
<gene>
    <name evidence="1" type="ORF">CTKZ_17510</name>
</gene>
<dbReference type="OrthoDB" id="9808866at2"/>
<proteinExistence type="predicted"/>
<dbReference type="Proteomes" id="UP000288246">
    <property type="component" value="Unassembled WGS sequence"/>
</dbReference>
<reference evidence="1 2" key="1">
    <citation type="submission" date="2018-11" db="EMBL/GenBank/DDBJ databases">
        <title>Draft genome sequence of Cellulomonas takizawaensis strain TKZ-21.</title>
        <authorList>
            <person name="Yamamura H."/>
            <person name="Hayashi T."/>
            <person name="Hamada M."/>
            <person name="Serisawa Y."/>
            <person name="Matsuyama K."/>
            <person name="Nakagawa Y."/>
            <person name="Otoguro M."/>
            <person name="Yanagida F."/>
            <person name="Hayakawa M."/>
        </authorList>
    </citation>
    <scope>NUCLEOTIDE SEQUENCE [LARGE SCALE GENOMIC DNA]</scope>
    <source>
        <strain evidence="1 2">TKZ-21</strain>
    </source>
</reference>
<comment type="caution">
    <text evidence="1">The sequence shown here is derived from an EMBL/GenBank/DDBJ whole genome shotgun (WGS) entry which is preliminary data.</text>
</comment>
<name>A0A401UZS2_9CELL</name>
<organism evidence="1 2">
    <name type="scientific">Cellulomonas algicola</name>
    <dbReference type="NCBI Taxonomy" id="2071633"/>
    <lineage>
        <taxon>Bacteria</taxon>
        <taxon>Bacillati</taxon>
        <taxon>Actinomycetota</taxon>
        <taxon>Actinomycetes</taxon>
        <taxon>Micrococcales</taxon>
        <taxon>Cellulomonadaceae</taxon>
        <taxon>Cellulomonas</taxon>
    </lineage>
</organism>
<dbReference type="RefSeq" id="WP_124342701.1">
    <property type="nucleotide sequence ID" value="NZ_BHYL01000125.1"/>
</dbReference>
<evidence type="ECO:0000313" key="1">
    <source>
        <dbReference type="EMBL" id="GCD20189.1"/>
    </source>
</evidence>